<evidence type="ECO:0000313" key="2">
    <source>
        <dbReference type="Proteomes" id="UP001385951"/>
    </source>
</evidence>
<sequence length="108" mass="12336">MSFLSRFLRLLWRDSSLLVSPPSTLVLFHHHRLVAIASSLSPLRRYPPRLDFLVMLLWWRVSCCVPQNAIVSAVCVSVCDRCEWKVGRRSALDRDIGSSWPLSLKEGA</sequence>
<evidence type="ECO:0000313" key="1">
    <source>
        <dbReference type="EMBL" id="KAK7683314.1"/>
    </source>
</evidence>
<evidence type="ECO:0008006" key="3">
    <source>
        <dbReference type="Google" id="ProtNLM"/>
    </source>
</evidence>
<dbReference type="Proteomes" id="UP001385951">
    <property type="component" value="Unassembled WGS sequence"/>
</dbReference>
<gene>
    <name evidence="1" type="ORF">QCA50_013576</name>
</gene>
<proteinExistence type="predicted"/>
<accession>A0AAW0FW54</accession>
<protein>
    <recommendedName>
        <fullName evidence="3">Secreted protein</fullName>
    </recommendedName>
</protein>
<dbReference type="EMBL" id="JASBNA010000031">
    <property type="protein sequence ID" value="KAK7683314.1"/>
    <property type="molecule type" value="Genomic_DNA"/>
</dbReference>
<organism evidence="1 2">
    <name type="scientific">Cerrena zonata</name>
    <dbReference type="NCBI Taxonomy" id="2478898"/>
    <lineage>
        <taxon>Eukaryota</taxon>
        <taxon>Fungi</taxon>
        <taxon>Dikarya</taxon>
        <taxon>Basidiomycota</taxon>
        <taxon>Agaricomycotina</taxon>
        <taxon>Agaricomycetes</taxon>
        <taxon>Polyporales</taxon>
        <taxon>Cerrenaceae</taxon>
        <taxon>Cerrena</taxon>
    </lineage>
</organism>
<name>A0AAW0FW54_9APHY</name>
<keyword evidence="2" id="KW-1185">Reference proteome</keyword>
<comment type="caution">
    <text evidence="1">The sequence shown here is derived from an EMBL/GenBank/DDBJ whole genome shotgun (WGS) entry which is preliminary data.</text>
</comment>
<reference evidence="1 2" key="1">
    <citation type="submission" date="2022-09" db="EMBL/GenBank/DDBJ databases">
        <authorList>
            <person name="Palmer J.M."/>
        </authorList>
    </citation>
    <scope>NUCLEOTIDE SEQUENCE [LARGE SCALE GENOMIC DNA]</scope>
    <source>
        <strain evidence="1 2">DSM 7382</strain>
    </source>
</reference>
<dbReference type="AlphaFoldDB" id="A0AAW0FW54"/>